<sequence length="98" mass="10802">MLFNLCVGDDTWVRDHNQIRCRKCSNPTGPKSGASLPLDILLDTFANRAEQSFPEPKAAPPSGVPLSEQIRDSAHLDRKSLDQPLSRKHTAYTGQSIS</sequence>
<name>A0A3P7PYU4_DIBLA</name>
<proteinExistence type="predicted"/>
<feature type="region of interest" description="Disordered" evidence="1">
    <location>
        <begin position="49"/>
        <end position="98"/>
    </location>
</feature>
<gene>
    <name evidence="2" type="ORF">DILT_LOCUS14528</name>
</gene>
<evidence type="ECO:0000256" key="1">
    <source>
        <dbReference type="SAM" id="MobiDB-lite"/>
    </source>
</evidence>
<organism evidence="2 3">
    <name type="scientific">Dibothriocephalus latus</name>
    <name type="common">Fish tapeworm</name>
    <name type="synonym">Diphyllobothrium latum</name>
    <dbReference type="NCBI Taxonomy" id="60516"/>
    <lineage>
        <taxon>Eukaryota</taxon>
        <taxon>Metazoa</taxon>
        <taxon>Spiralia</taxon>
        <taxon>Lophotrochozoa</taxon>
        <taxon>Platyhelminthes</taxon>
        <taxon>Cestoda</taxon>
        <taxon>Eucestoda</taxon>
        <taxon>Diphyllobothriidea</taxon>
        <taxon>Diphyllobothriidae</taxon>
        <taxon>Dibothriocephalus</taxon>
    </lineage>
</organism>
<accession>A0A3P7PYU4</accession>
<dbReference type="EMBL" id="UYRU01074658">
    <property type="protein sequence ID" value="VDN24902.1"/>
    <property type="molecule type" value="Genomic_DNA"/>
</dbReference>
<protein>
    <submittedName>
        <fullName evidence="2">Uncharacterized protein</fullName>
    </submittedName>
</protein>
<evidence type="ECO:0000313" key="2">
    <source>
        <dbReference type="EMBL" id="VDN24902.1"/>
    </source>
</evidence>
<dbReference type="Proteomes" id="UP000281553">
    <property type="component" value="Unassembled WGS sequence"/>
</dbReference>
<keyword evidence="3" id="KW-1185">Reference proteome</keyword>
<evidence type="ECO:0000313" key="3">
    <source>
        <dbReference type="Proteomes" id="UP000281553"/>
    </source>
</evidence>
<dbReference type="OrthoDB" id="6246848at2759"/>
<reference evidence="2 3" key="1">
    <citation type="submission" date="2018-11" db="EMBL/GenBank/DDBJ databases">
        <authorList>
            <consortium name="Pathogen Informatics"/>
        </authorList>
    </citation>
    <scope>NUCLEOTIDE SEQUENCE [LARGE SCALE GENOMIC DNA]</scope>
</reference>
<dbReference type="AlphaFoldDB" id="A0A3P7PYU4"/>
<feature type="compositionally biased region" description="Basic and acidic residues" evidence="1">
    <location>
        <begin position="69"/>
        <end position="81"/>
    </location>
</feature>